<dbReference type="FunCoup" id="A0A0D2X0D3">
    <property type="interactions" value="650"/>
</dbReference>
<comment type="cofactor">
    <cofactor evidence="1">
        <name>[4Fe-4S] cluster</name>
        <dbReference type="ChEBI" id="CHEBI:49883"/>
    </cofactor>
</comment>
<evidence type="ECO:0000256" key="4">
    <source>
        <dbReference type="ARBA" id="ARBA00021914"/>
    </source>
</evidence>
<keyword evidence="6 8" id="KW-0408">Iron</keyword>
<dbReference type="OrthoDB" id="449241at2759"/>
<feature type="compositionally biased region" description="Low complexity" evidence="9">
    <location>
        <begin position="269"/>
        <end position="280"/>
    </location>
</feature>
<dbReference type="Gene3D" id="3.40.50.11860">
    <property type="entry name" value="Diphthamide synthesis DPH1/DPH2 domain 3"/>
    <property type="match status" value="1"/>
</dbReference>
<proteinExistence type="inferred from homology"/>
<dbReference type="AlphaFoldDB" id="A0A0D2X0D3"/>
<feature type="region of interest" description="Disordered" evidence="9">
    <location>
        <begin position="261"/>
        <end position="286"/>
    </location>
</feature>
<evidence type="ECO:0000313" key="11">
    <source>
        <dbReference type="Proteomes" id="UP000008743"/>
    </source>
</evidence>
<name>A0A0D2X0D3_CAPO3</name>
<dbReference type="InterPro" id="IPR042263">
    <property type="entry name" value="DPH1/DPH2_1"/>
</dbReference>
<evidence type="ECO:0000256" key="9">
    <source>
        <dbReference type="SAM" id="MobiDB-lite"/>
    </source>
</evidence>
<dbReference type="GO" id="GO:0017183">
    <property type="term" value="P:protein histidyl modification to diphthamide"/>
    <property type="evidence" value="ECO:0007669"/>
    <property type="project" value="UniProtKB-UniPathway"/>
</dbReference>
<protein>
    <recommendedName>
        <fullName evidence="4 8">2-(3-amino-3-carboxypropyl)histidine synthase subunit 2</fullName>
    </recommendedName>
</protein>
<comment type="pathway">
    <text evidence="2 8">Protein modification; peptidyl-diphthamide biosynthesis.</text>
</comment>
<dbReference type="NCBIfam" id="TIGR00322">
    <property type="entry name" value="diphth2_R"/>
    <property type="match status" value="2"/>
</dbReference>
<comment type="function">
    <text evidence="8">Required for the first step of diphthamide biosynthesis, a post-translational modification of histidine which occurs in elongation factor 2. DPH1 and DPH2 transfer a 3-amino-3-carboxypropyl (ACP) group from S-adenosyl-L-methionine (SAM) to a histidine residue, the reaction is assisted by a reduction system comprising DPH3 and a NADH-dependent reductase. Facilitates the reduction of the catalytic iron-sulfur cluster found in the DPH1 subunit.</text>
</comment>
<dbReference type="Pfam" id="PF01866">
    <property type="entry name" value="Diphthamide_syn"/>
    <property type="match status" value="2"/>
</dbReference>
<evidence type="ECO:0000256" key="3">
    <source>
        <dbReference type="ARBA" id="ARBA00006179"/>
    </source>
</evidence>
<evidence type="ECO:0000256" key="1">
    <source>
        <dbReference type="ARBA" id="ARBA00001966"/>
    </source>
</evidence>
<dbReference type="InterPro" id="IPR016435">
    <property type="entry name" value="DPH1/DPH2"/>
</dbReference>
<evidence type="ECO:0000256" key="2">
    <source>
        <dbReference type="ARBA" id="ARBA00005156"/>
    </source>
</evidence>
<dbReference type="GO" id="GO:0046872">
    <property type="term" value="F:metal ion binding"/>
    <property type="evidence" value="ECO:0007669"/>
    <property type="project" value="UniProtKB-KW"/>
</dbReference>
<dbReference type="SFLD" id="SFLDG01121">
    <property type="entry name" value="Diphthamide_biosynthesis"/>
    <property type="match status" value="1"/>
</dbReference>
<dbReference type="OMA" id="QIWNENH"/>
<evidence type="ECO:0000256" key="5">
    <source>
        <dbReference type="ARBA" id="ARBA00022723"/>
    </source>
</evidence>
<keyword evidence="11" id="KW-1185">Reference proteome</keyword>
<organism evidence="10 11">
    <name type="scientific">Capsaspora owczarzaki (strain ATCC 30864)</name>
    <dbReference type="NCBI Taxonomy" id="595528"/>
    <lineage>
        <taxon>Eukaryota</taxon>
        <taxon>Filasterea</taxon>
        <taxon>Capsaspora</taxon>
    </lineage>
</organism>
<dbReference type="Proteomes" id="UP000008743">
    <property type="component" value="Unassembled WGS sequence"/>
</dbReference>
<dbReference type="UniPathway" id="UPA00559"/>
<dbReference type="PhylomeDB" id="A0A0D2X0D3"/>
<sequence>MTQAAAPQLNGVTAFSTNTDAAMMMQPAASLQASQRPRKTDPALVDDVYEIERCVRQIQEQGFGRIALQFPDTLMVDAPAVAARLKNATGKHVFVLGDTSYGSCCVDEVAAQHVNADLVIHYGRTCLSPPSHLPVIFVFGKQPVNVADCRDKFAQLFAPTEKVIVAFDVTCQHAIPALADAIRPSHPHVVFSVIRTPTLVPKASKLASPTRPSPPTCSTASGTVSACGTATGVGCGCSTGCSSTDASAACCSNPVAVPGACSRQPPSAPTSSSSLSTSPTEGSRVPANHALTHNESVQMQINATPRSVSDHAAHPTETGRIFVLPDGDTVSEYAIFYVGQESLTLTNLMMTYNSCQFFSYDPVSTLARKEALNVSRALMRRYFLIQKAKEAQTVGIIAGTLGVADYMTVIERLKRLCKDAGKKTYVFVMGKLNVAKLANFMEIDVFVLVACPENSLIDSQDFFKPVVTPFELELACVKGKEWTGAYVTDFRQILPRLAEGVDESSLPIASEDEEVPEFSFISQSMRPMRSTLDDPSLMSAGEIQLRNMQHSVAVHSPAADFLASRSFRGLEQQLGETQVVAAVEGRRGIASGYTDEQPARHDS</sequence>
<dbReference type="InterPro" id="IPR010014">
    <property type="entry name" value="DHP2"/>
</dbReference>
<evidence type="ECO:0000256" key="8">
    <source>
        <dbReference type="RuleBase" id="RU364133"/>
    </source>
</evidence>
<dbReference type="EMBL" id="KE346360">
    <property type="protein sequence ID" value="KJE88859.1"/>
    <property type="molecule type" value="Genomic_DNA"/>
</dbReference>
<dbReference type="FunFam" id="3.40.50.11860:FF:000001">
    <property type="entry name" value="2-(3-amino-3-carboxypropyl)histidine synthase subunit 2"/>
    <property type="match status" value="1"/>
</dbReference>
<gene>
    <name evidence="10" type="ORF">CAOG_000434</name>
</gene>
<dbReference type="STRING" id="595528.A0A0D2X0D3"/>
<dbReference type="GO" id="GO:0090560">
    <property type="term" value="F:2-(3-amino-3-carboxypropyl)histidine synthase activity"/>
    <property type="evidence" value="ECO:0007669"/>
    <property type="project" value="InterPro"/>
</dbReference>
<dbReference type="PANTHER" id="PTHR10762">
    <property type="entry name" value="DIPHTHAMIDE BIOSYNTHESIS PROTEIN"/>
    <property type="match status" value="1"/>
</dbReference>
<dbReference type="NCBIfam" id="TIGR00272">
    <property type="entry name" value="DPH2"/>
    <property type="match status" value="1"/>
</dbReference>
<dbReference type="PANTHER" id="PTHR10762:SF2">
    <property type="entry name" value="2-(3-AMINO-3-CARBOXYPROPYL)HISTIDINE SYNTHASE SUBUNIT 2"/>
    <property type="match status" value="1"/>
</dbReference>
<evidence type="ECO:0000313" key="10">
    <source>
        <dbReference type="EMBL" id="KJE88859.1"/>
    </source>
</evidence>
<dbReference type="FunFam" id="3.40.50.11840:FF:000002">
    <property type="entry name" value="2-(3-amino-3-carboxypropyl)histidine synthase subunit 2"/>
    <property type="match status" value="1"/>
</dbReference>
<keyword evidence="5 8" id="KW-0479">Metal-binding</keyword>
<dbReference type="RefSeq" id="XP_004365305.1">
    <property type="nucleotide sequence ID" value="XM_004365248.2"/>
</dbReference>
<dbReference type="SFLD" id="SFLDF00408">
    <property type="entry name" value="Diphthamide_biosynthesis_famil"/>
    <property type="match status" value="1"/>
</dbReference>
<evidence type="ECO:0000256" key="6">
    <source>
        <dbReference type="ARBA" id="ARBA00023004"/>
    </source>
</evidence>
<comment type="similarity">
    <text evidence="3 8">Belongs to the DPH1/DPH2 family. DPH2 subfamily.</text>
</comment>
<dbReference type="InParanoid" id="A0A0D2X0D3"/>
<dbReference type="GO" id="GO:0051536">
    <property type="term" value="F:iron-sulfur cluster binding"/>
    <property type="evidence" value="ECO:0007669"/>
    <property type="project" value="UniProtKB-KW"/>
</dbReference>
<keyword evidence="7 8" id="KW-0411">Iron-sulfur</keyword>
<dbReference type="SFLD" id="SFLDS00032">
    <property type="entry name" value="Radical_SAM_3-amino-3-carboxyp"/>
    <property type="match status" value="1"/>
</dbReference>
<reference evidence="11" key="1">
    <citation type="submission" date="2011-02" db="EMBL/GenBank/DDBJ databases">
        <title>The Genome Sequence of Capsaspora owczarzaki ATCC 30864.</title>
        <authorList>
            <person name="Russ C."/>
            <person name="Cuomo C."/>
            <person name="Burger G."/>
            <person name="Gray M.W."/>
            <person name="Holland P.W.H."/>
            <person name="King N."/>
            <person name="Lang F.B.F."/>
            <person name="Roger A.J."/>
            <person name="Ruiz-Trillo I."/>
            <person name="Young S.K."/>
            <person name="Zeng Q."/>
            <person name="Gargeya S."/>
            <person name="Alvarado L."/>
            <person name="Berlin A."/>
            <person name="Chapman S.B."/>
            <person name="Chen Z."/>
            <person name="Freedman E."/>
            <person name="Gellesch M."/>
            <person name="Goldberg J."/>
            <person name="Griggs A."/>
            <person name="Gujja S."/>
            <person name="Heilman E."/>
            <person name="Heiman D."/>
            <person name="Howarth C."/>
            <person name="Mehta T."/>
            <person name="Neiman D."/>
            <person name="Pearson M."/>
            <person name="Roberts A."/>
            <person name="Saif S."/>
            <person name="Shea T."/>
            <person name="Shenoy N."/>
            <person name="Sisk P."/>
            <person name="Stolte C."/>
            <person name="Sykes S."/>
            <person name="White J."/>
            <person name="Yandava C."/>
            <person name="Haas B."/>
            <person name="Nusbaum C."/>
            <person name="Birren B."/>
        </authorList>
    </citation>
    <scope>NUCLEOTIDE SEQUENCE</scope>
    <source>
        <strain evidence="11">ATCC 30864</strain>
    </source>
</reference>
<accession>A0A0D2X0D3</accession>
<dbReference type="InterPro" id="IPR042265">
    <property type="entry name" value="DPH1/DPH2_3"/>
</dbReference>
<dbReference type="Gene3D" id="3.40.50.11840">
    <property type="entry name" value="Diphthamide synthesis DPH1/DPH2 domain 1"/>
    <property type="match status" value="1"/>
</dbReference>
<dbReference type="eggNOG" id="KOG2648">
    <property type="taxonomic scope" value="Eukaryota"/>
</dbReference>
<evidence type="ECO:0000256" key="7">
    <source>
        <dbReference type="ARBA" id="ARBA00023014"/>
    </source>
</evidence>